<feature type="transmembrane region" description="Helical" evidence="8">
    <location>
        <begin position="61"/>
        <end position="80"/>
    </location>
</feature>
<dbReference type="SUPFAM" id="SSF116726">
    <property type="entry name" value="TrkA C-terminal domain-like"/>
    <property type="match status" value="1"/>
</dbReference>
<feature type="transmembrane region" description="Helical" evidence="8">
    <location>
        <begin position="115"/>
        <end position="137"/>
    </location>
</feature>
<evidence type="ECO:0000256" key="3">
    <source>
        <dbReference type="ARBA" id="ARBA00022448"/>
    </source>
</evidence>
<reference evidence="10 11" key="1">
    <citation type="submission" date="2019-01" db="EMBL/GenBank/DDBJ databases">
        <title>Lactibacter flavus gen. nov., sp. nov., a novel bacterium of the family Propionibacteriaceae isolated from raw milk and dairy products.</title>
        <authorList>
            <person name="Huptas C."/>
            <person name="Wenning M."/>
            <person name="Breitenwieser F."/>
            <person name="Doll E."/>
            <person name="Von Neubeck M."/>
            <person name="Busse H.-J."/>
            <person name="Scherer S."/>
        </authorList>
    </citation>
    <scope>NUCLEOTIDE SEQUENCE [LARGE SCALE GENOMIC DNA]</scope>
    <source>
        <strain evidence="10 11">KCTC 33808</strain>
    </source>
</reference>
<feature type="transmembrane region" description="Helical" evidence="8">
    <location>
        <begin position="29"/>
        <end position="49"/>
    </location>
</feature>
<evidence type="ECO:0000256" key="4">
    <source>
        <dbReference type="ARBA" id="ARBA00022475"/>
    </source>
</evidence>
<evidence type="ECO:0000256" key="8">
    <source>
        <dbReference type="SAM" id="Phobius"/>
    </source>
</evidence>
<evidence type="ECO:0000256" key="1">
    <source>
        <dbReference type="ARBA" id="ARBA00004651"/>
    </source>
</evidence>
<comment type="similarity">
    <text evidence="2">Belongs to the AAE transporter (TC 2.A.81) family.</text>
</comment>
<name>A0A4Q9KC31_9ACTN</name>
<feature type="transmembrane region" description="Helical" evidence="8">
    <location>
        <begin position="412"/>
        <end position="430"/>
    </location>
</feature>
<dbReference type="AlphaFoldDB" id="A0A4Q9KC31"/>
<dbReference type="Pfam" id="PF06826">
    <property type="entry name" value="Asp-Al_Ex"/>
    <property type="match status" value="2"/>
</dbReference>
<evidence type="ECO:0000256" key="7">
    <source>
        <dbReference type="ARBA" id="ARBA00023136"/>
    </source>
</evidence>
<dbReference type="GO" id="GO:0006813">
    <property type="term" value="P:potassium ion transport"/>
    <property type="evidence" value="ECO:0007669"/>
    <property type="project" value="InterPro"/>
</dbReference>
<dbReference type="RefSeq" id="WP_131169147.1">
    <property type="nucleotide sequence ID" value="NZ_SDMQ01000012.1"/>
</dbReference>
<protein>
    <submittedName>
        <fullName evidence="10">Transporter</fullName>
    </submittedName>
</protein>
<dbReference type="NCBIfam" id="TIGR01625">
    <property type="entry name" value="YidE_YbjL_dupl"/>
    <property type="match status" value="1"/>
</dbReference>
<accession>A0A4Q9KC31</accession>
<dbReference type="PROSITE" id="PS51202">
    <property type="entry name" value="RCK_C"/>
    <property type="match status" value="1"/>
</dbReference>
<dbReference type="InterPro" id="IPR006037">
    <property type="entry name" value="RCK_C"/>
</dbReference>
<dbReference type="EMBL" id="SDMQ01000012">
    <property type="protein sequence ID" value="TBT83335.1"/>
    <property type="molecule type" value="Genomic_DNA"/>
</dbReference>
<keyword evidence="6 8" id="KW-1133">Transmembrane helix</keyword>
<sequence length="522" mass="52605">MELLVSSPLLAIMLVVAVGAAVGMIPFGPIRFGAAGALFVGLAIGALVPEAGVGLGLVQQLGLGLFVYMVGLAAGETFFADLRRQLPLMMLGLGTAALAFVVAVLVGLGLGLDAGFITGTFAGALTSTPALAAATAATGSPNAAVGYSIGYPLGVVLAIVAVGLVVGRRWPDARDPRSAAAEGLVATSTYVERDAALREVPGWADETIKMSYLVRDGRTRVLAPGEHLQPDDRVLVVGAPAAVEAAVAFLGHASKGELTDDRQAVDFRRFVVSNPSVAGRSVAQLNLPGRFGGVITRVLRGDADLLARDDLVLQPGDRVLAVVPRSEMDAVARHLGDSERKVSEVDALALGLGLSLGLLVGAITVPLGGGATFSLGAAAGPLVVGMVLGALHRTGPLTWDVPLPANLTIRQLGLLLFLAAVGLASGPAFASSALTATGLRAGALGVAVVAVSALAFAVGGRLLGLSAPRTAGGLVGFVGQPAVLSFATARVDDDRIESGYAALFAVGIIAKILLVQVFGGLL</sequence>
<keyword evidence="11" id="KW-1185">Reference proteome</keyword>
<dbReference type="Pfam" id="PF02080">
    <property type="entry name" value="TrkA_C"/>
    <property type="match status" value="1"/>
</dbReference>
<keyword evidence="7 8" id="KW-0472">Membrane</keyword>
<dbReference type="InterPro" id="IPR006512">
    <property type="entry name" value="YidE_YbjL"/>
</dbReference>
<keyword evidence="4" id="KW-1003">Cell membrane</keyword>
<dbReference type="Gene3D" id="3.30.70.1450">
    <property type="entry name" value="Regulator of K+ conductance, C-terminal domain"/>
    <property type="match status" value="1"/>
</dbReference>
<dbReference type="InterPro" id="IPR050144">
    <property type="entry name" value="AAE_transporter"/>
</dbReference>
<feature type="transmembrane region" description="Helical" evidence="8">
    <location>
        <begin position="373"/>
        <end position="391"/>
    </location>
</feature>
<organism evidence="10 11">
    <name type="scientific">Propioniciclava sinopodophylli</name>
    <dbReference type="NCBI Taxonomy" id="1837344"/>
    <lineage>
        <taxon>Bacteria</taxon>
        <taxon>Bacillati</taxon>
        <taxon>Actinomycetota</taxon>
        <taxon>Actinomycetes</taxon>
        <taxon>Propionibacteriales</taxon>
        <taxon>Propionibacteriaceae</taxon>
        <taxon>Propioniciclava</taxon>
    </lineage>
</organism>
<feature type="transmembrane region" description="Helical" evidence="8">
    <location>
        <begin position="86"/>
        <end position="108"/>
    </location>
</feature>
<evidence type="ECO:0000259" key="9">
    <source>
        <dbReference type="PROSITE" id="PS51202"/>
    </source>
</evidence>
<feature type="domain" description="RCK C-terminal" evidence="9">
    <location>
        <begin position="255"/>
        <end position="337"/>
    </location>
</feature>
<keyword evidence="5 8" id="KW-0812">Transmembrane</keyword>
<dbReference type="GO" id="GO:0008324">
    <property type="term" value="F:monoatomic cation transmembrane transporter activity"/>
    <property type="evidence" value="ECO:0007669"/>
    <property type="project" value="InterPro"/>
</dbReference>
<evidence type="ECO:0000256" key="5">
    <source>
        <dbReference type="ARBA" id="ARBA00022692"/>
    </source>
</evidence>
<evidence type="ECO:0000313" key="10">
    <source>
        <dbReference type="EMBL" id="TBT83335.1"/>
    </source>
</evidence>
<keyword evidence="3" id="KW-0813">Transport</keyword>
<feature type="transmembrane region" description="Helical" evidence="8">
    <location>
        <begin position="442"/>
        <end position="463"/>
    </location>
</feature>
<gene>
    <name evidence="10" type="ORF">ET989_11640</name>
</gene>
<dbReference type="Proteomes" id="UP000292373">
    <property type="component" value="Unassembled WGS sequence"/>
</dbReference>
<comment type="subcellular location">
    <subcellularLocation>
        <location evidence="1">Cell membrane</location>
        <topology evidence="1">Multi-pass membrane protein</topology>
    </subcellularLocation>
</comment>
<dbReference type="OrthoDB" id="9155749at2"/>
<feature type="transmembrane region" description="Helical" evidence="8">
    <location>
        <begin position="500"/>
        <end position="521"/>
    </location>
</feature>
<comment type="caution">
    <text evidence="10">The sequence shown here is derived from an EMBL/GenBank/DDBJ whole genome shotgun (WGS) entry which is preliminary data.</text>
</comment>
<evidence type="ECO:0000313" key="11">
    <source>
        <dbReference type="Proteomes" id="UP000292373"/>
    </source>
</evidence>
<dbReference type="PANTHER" id="PTHR30445:SF3">
    <property type="entry name" value="TRANSPORT PROTEIN YIDE-RELATED"/>
    <property type="match status" value="1"/>
</dbReference>
<dbReference type="PANTHER" id="PTHR30445">
    <property type="entry name" value="K(+)_H(+) ANTIPORTER SUBUNIT KHTT"/>
    <property type="match status" value="1"/>
</dbReference>
<evidence type="ECO:0000256" key="2">
    <source>
        <dbReference type="ARBA" id="ARBA00009854"/>
    </source>
</evidence>
<dbReference type="GO" id="GO:0005886">
    <property type="term" value="C:plasma membrane"/>
    <property type="evidence" value="ECO:0007669"/>
    <property type="project" value="UniProtKB-SubCell"/>
</dbReference>
<evidence type="ECO:0000256" key="6">
    <source>
        <dbReference type="ARBA" id="ARBA00022989"/>
    </source>
</evidence>
<feature type="transmembrane region" description="Helical" evidence="8">
    <location>
        <begin position="149"/>
        <end position="167"/>
    </location>
</feature>
<proteinExistence type="inferred from homology"/>
<dbReference type="InterPro" id="IPR036721">
    <property type="entry name" value="RCK_C_sf"/>
</dbReference>
<feature type="transmembrane region" description="Helical" evidence="8">
    <location>
        <begin position="347"/>
        <end position="367"/>
    </location>
</feature>
<feature type="transmembrane region" description="Helical" evidence="8">
    <location>
        <begin position="470"/>
        <end position="488"/>
    </location>
</feature>